<evidence type="ECO:0000259" key="2">
    <source>
        <dbReference type="Pfam" id="PF00668"/>
    </source>
</evidence>
<dbReference type="RefSeq" id="WP_073605517.1">
    <property type="nucleotide sequence ID" value="NZ_FQXZ01000044.1"/>
</dbReference>
<dbReference type="SUPFAM" id="SSF52777">
    <property type="entry name" value="CoA-dependent acyltransferases"/>
    <property type="match status" value="2"/>
</dbReference>
<protein>
    <submittedName>
        <fullName evidence="3">Dimodular nonribosomal peptide synthase</fullName>
    </submittedName>
</protein>
<feature type="domain" description="AMP-dependent synthetase/ligase" evidence="1">
    <location>
        <begin position="462"/>
        <end position="796"/>
    </location>
</feature>
<dbReference type="InterPro" id="IPR023213">
    <property type="entry name" value="CAT-like_dom_sf"/>
</dbReference>
<dbReference type="GO" id="GO:0044550">
    <property type="term" value="P:secondary metabolite biosynthetic process"/>
    <property type="evidence" value="ECO:0007669"/>
    <property type="project" value="TreeGrafter"/>
</dbReference>
<dbReference type="InterPro" id="IPR042099">
    <property type="entry name" value="ANL_N_sf"/>
</dbReference>
<dbReference type="PANTHER" id="PTHR45527">
    <property type="entry name" value="NONRIBOSOMAL PEPTIDE SYNTHETASE"/>
    <property type="match status" value="1"/>
</dbReference>
<evidence type="ECO:0000259" key="1">
    <source>
        <dbReference type="Pfam" id="PF00501"/>
    </source>
</evidence>
<dbReference type="Gene3D" id="3.30.559.30">
    <property type="entry name" value="Nonribosomal peptide synthetase, condensation domain"/>
    <property type="match status" value="1"/>
</dbReference>
<dbReference type="InterPro" id="IPR000873">
    <property type="entry name" value="AMP-dep_synth/lig_dom"/>
</dbReference>
<dbReference type="GO" id="GO:0003824">
    <property type="term" value="F:catalytic activity"/>
    <property type="evidence" value="ECO:0007669"/>
    <property type="project" value="InterPro"/>
</dbReference>
<dbReference type="GO" id="GO:0043041">
    <property type="term" value="P:amino acid activation for nonribosomal peptide biosynthetic process"/>
    <property type="evidence" value="ECO:0007669"/>
    <property type="project" value="TreeGrafter"/>
</dbReference>
<accession>A0A1M6C0J6</accession>
<dbReference type="STRING" id="1216006.VA7868_03914"/>
<name>A0A1M6C0J6_9VIBR</name>
<gene>
    <name evidence="3" type="primary">dhbF_5</name>
    <name evidence="3" type="ORF">VA7868_03914</name>
</gene>
<dbReference type="EMBL" id="FQXZ01000044">
    <property type="protein sequence ID" value="SHI54500.1"/>
    <property type="molecule type" value="Genomic_DNA"/>
</dbReference>
<feature type="domain" description="Condensation" evidence="2">
    <location>
        <begin position="8"/>
        <end position="445"/>
    </location>
</feature>
<organism evidence="3 4">
    <name type="scientific">Vibrio aerogenes CECT 7868</name>
    <dbReference type="NCBI Taxonomy" id="1216006"/>
    <lineage>
        <taxon>Bacteria</taxon>
        <taxon>Pseudomonadati</taxon>
        <taxon>Pseudomonadota</taxon>
        <taxon>Gammaproteobacteria</taxon>
        <taxon>Vibrionales</taxon>
        <taxon>Vibrionaceae</taxon>
        <taxon>Vibrio</taxon>
    </lineage>
</organism>
<reference evidence="3 4" key="1">
    <citation type="submission" date="2016-11" db="EMBL/GenBank/DDBJ databases">
        <authorList>
            <person name="Jaros S."/>
            <person name="Januszkiewicz K."/>
            <person name="Wedrychowicz H."/>
        </authorList>
    </citation>
    <scope>NUCLEOTIDE SEQUENCE [LARGE SCALE GENOMIC DNA]</scope>
    <source>
        <strain evidence="3 4">CECT 7868</strain>
    </source>
</reference>
<dbReference type="Pfam" id="PF00668">
    <property type="entry name" value="Condensation"/>
    <property type="match status" value="1"/>
</dbReference>
<dbReference type="Gene3D" id="3.30.559.10">
    <property type="entry name" value="Chloramphenicol acetyltransferase-like domain"/>
    <property type="match status" value="1"/>
</dbReference>
<keyword evidence="4" id="KW-1185">Reference proteome</keyword>
<dbReference type="Pfam" id="PF00501">
    <property type="entry name" value="AMP-binding"/>
    <property type="match status" value="1"/>
</dbReference>
<dbReference type="SUPFAM" id="SSF56801">
    <property type="entry name" value="Acetyl-CoA synthetase-like"/>
    <property type="match status" value="1"/>
</dbReference>
<sequence length="888" mass="98876">MSKESKSRISAAQKEVYLAIQHSGINRNYHLCETQEIKGKLDINLLRLALHMVFTETEALRVSFRQAPDSDFPEQCIQNEPPGRERFKLIDLSGQPEAKRTCQNIIQDLTGQDLNPETGPLVRFLLICIAPEHYIFVELVSHLVIDRSANGMILQRMTTIYNALYNGQPVRLANYPTLETVAEAETAYLNSPTLTKDRRYWHDYCANLPDPVQLVPGEAPLSELIRLRRVISGDLVDRLRAIAAAHQLNISGLLIAVCAAYIHRMTGESELVFGIPVEARQLKGLRDVPAMVANILPLHMTLDQKSTVLSIASGVQRQLSRHLLHQTYRYEQIVQDLQEERGNKPLFQILLNIVSGGQTLSFSETQTLIRNQASGPANHLGIDIFDRNSDGSLEFGFNANAALFTEKSLTLHFQRFLTFLTRFAGQPAQPVPALDVFLEQEEEQIYPHPAPIAKLPLFQDSFQQCVTRYAGQTAIICGEQHISYQMLDDYTDRLIGFLLSKNIDQYQSVAVLTSRSIESMIAMTALFRLGVGYVPVDPELPPGRIEYILQDTAPALFLITDQSYSSSLLAEKQCYLSVALLAHFAPAPKPLPVVDPFSLAYLIYTSGPAGQPKGVEVTHRNLVAIAHTIISAAEIRPGQRILRLIAPGVDMSVLELMIVLLSGAILVITDKLSTPGKPLARQLCQQPVDLLLMTPGQLACHQTEDFRPGTTIMLGGEACTATLLARFSHCRLLNVYGPAENSFATSVNAKYHPGDLSLGQPAANTRLYVVDQHQQLLPPGSWGELMIGGSGVARGYRNLPGLTAQYFIPDLFNENETMYRVGDRVYFSEDRKIYYQGRKDHPIKDHHVKIRGRRSEPDEIRHGMPGFAGVEDAVMMEQHLQFTCGSAD</sequence>
<dbReference type="GO" id="GO:0031177">
    <property type="term" value="F:phosphopantetheine binding"/>
    <property type="evidence" value="ECO:0007669"/>
    <property type="project" value="TreeGrafter"/>
</dbReference>
<evidence type="ECO:0000313" key="3">
    <source>
        <dbReference type="EMBL" id="SHI54500.1"/>
    </source>
</evidence>
<dbReference type="InterPro" id="IPR001242">
    <property type="entry name" value="Condensation_dom"/>
</dbReference>
<dbReference type="PANTHER" id="PTHR45527:SF1">
    <property type="entry name" value="FATTY ACID SYNTHASE"/>
    <property type="match status" value="1"/>
</dbReference>
<proteinExistence type="predicted"/>
<dbReference type="AlphaFoldDB" id="A0A1M6C0J6"/>
<dbReference type="GO" id="GO:0005737">
    <property type="term" value="C:cytoplasm"/>
    <property type="evidence" value="ECO:0007669"/>
    <property type="project" value="TreeGrafter"/>
</dbReference>
<dbReference type="Proteomes" id="UP000184608">
    <property type="component" value="Unassembled WGS sequence"/>
</dbReference>
<dbReference type="Gene3D" id="3.40.50.12780">
    <property type="entry name" value="N-terminal domain of ligase-like"/>
    <property type="match status" value="1"/>
</dbReference>
<dbReference type="OrthoDB" id="5817163at2"/>
<evidence type="ECO:0000313" key="4">
    <source>
        <dbReference type="Proteomes" id="UP000184608"/>
    </source>
</evidence>